<accession>A0A5J4KWE9</accession>
<feature type="transmembrane region" description="Helical" evidence="5">
    <location>
        <begin position="338"/>
        <end position="365"/>
    </location>
</feature>
<feature type="transmembrane region" description="Helical" evidence="5">
    <location>
        <begin position="405"/>
        <end position="423"/>
    </location>
</feature>
<feature type="transmembrane region" description="Helical" evidence="5">
    <location>
        <begin position="236"/>
        <end position="253"/>
    </location>
</feature>
<name>A0A5J4KWE9_9ZZZZ</name>
<evidence type="ECO:0000313" key="7">
    <source>
        <dbReference type="EMBL" id="GER93554.1"/>
    </source>
</evidence>
<gene>
    <name evidence="7" type="ORF">A45J_1300</name>
</gene>
<reference evidence="7" key="1">
    <citation type="submission" date="2019-10" db="EMBL/GenBank/DDBJ databases">
        <title>Metagenomic sequencing of thiosulfate-disproportionating enrichment culture.</title>
        <authorList>
            <person name="Umezawa K."/>
            <person name="Kojima H."/>
            <person name="Fukui M."/>
        </authorList>
    </citation>
    <scope>NUCLEOTIDE SEQUENCE</scope>
    <source>
        <strain evidence="7">45J</strain>
    </source>
</reference>
<dbReference type="InterPro" id="IPR007016">
    <property type="entry name" value="O-antigen_ligase-rel_domated"/>
</dbReference>
<keyword evidence="4 5" id="KW-0472">Membrane</keyword>
<feature type="transmembrane region" description="Helical" evidence="5">
    <location>
        <begin position="193"/>
        <end position="209"/>
    </location>
</feature>
<feature type="domain" description="O-antigen ligase-related" evidence="6">
    <location>
        <begin position="198"/>
        <end position="354"/>
    </location>
</feature>
<dbReference type="PANTHER" id="PTHR37422:SF17">
    <property type="entry name" value="O-ANTIGEN LIGASE"/>
    <property type="match status" value="1"/>
</dbReference>
<keyword evidence="2 5" id="KW-0812">Transmembrane</keyword>
<feature type="transmembrane region" description="Helical" evidence="5">
    <location>
        <begin position="377"/>
        <end position="393"/>
    </location>
</feature>
<dbReference type="AlphaFoldDB" id="A0A5J4KWE9"/>
<comment type="caution">
    <text evidence="7">The sequence shown here is derived from an EMBL/GenBank/DDBJ whole genome shotgun (WGS) entry which is preliminary data.</text>
</comment>
<evidence type="ECO:0000256" key="5">
    <source>
        <dbReference type="SAM" id="Phobius"/>
    </source>
</evidence>
<evidence type="ECO:0000256" key="1">
    <source>
        <dbReference type="ARBA" id="ARBA00004141"/>
    </source>
</evidence>
<organism evidence="7">
    <name type="scientific">hot springs metagenome</name>
    <dbReference type="NCBI Taxonomy" id="433727"/>
    <lineage>
        <taxon>unclassified sequences</taxon>
        <taxon>metagenomes</taxon>
        <taxon>ecological metagenomes</taxon>
    </lineage>
</organism>
<keyword evidence="3 5" id="KW-1133">Transmembrane helix</keyword>
<proteinExistence type="predicted"/>
<comment type="subcellular location">
    <subcellularLocation>
        <location evidence="1">Membrane</location>
        <topology evidence="1">Multi-pass membrane protein</topology>
    </subcellularLocation>
</comment>
<feature type="transmembrane region" description="Helical" evidence="5">
    <location>
        <begin position="121"/>
        <end position="140"/>
    </location>
</feature>
<evidence type="ECO:0000259" key="6">
    <source>
        <dbReference type="Pfam" id="PF04932"/>
    </source>
</evidence>
<dbReference type="GO" id="GO:0016020">
    <property type="term" value="C:membrane"/>
    <property type="evidence" value="ECO:0007669"/>
    <property type="project" value="UniProtKB-SubCell"/>
</dbReference>
<feature type="transmembrane region" description="Helical" evidence="5">
    <location>
        <begin position="16"/>
        <end position="33"/>
    </location>
</feature>
<protein>
    <recommendedName>
        <fullName evidence="6">O-antigen ligase-related domain-containing protein</fullName>
    </recommendedName>
</protein>
<feature type="transmembrane region" description="Helical" evidence="5">
    <location>
        <begin position="39"/>
        <end position="56"/>
    </location>
</feature>
<evidence type="ECO:0000256" key="3">
    <source>
        <dbReference type="ARBA" id="ARBA00022989"/>
    </source>
</evidence>
<sequence>MKKIMKKDQSEKSIQIEYAALICLSILIFILPIAHTATIRSFALFTPLVLLILKYWHDKDFKWIKTSFELPFLAFFIIALASLPTSVDFHESFKEIRGELIKPIVLFYLTYFAIKKETDGLLLLKVLFLGSLIFSLYSFYDFYKNGGTWFSVTYKAGGLRDPGGGEVAALYHTMVMPFLFWGLFYVKDIWQRIGLSALLAINLLAFHITFVRASMLAIAFQMVLIIVLLILQKRWVWSFILLIFAVTVSFVYIENKMFREMHTEKIPSLREYMMMPPEDIAGTSPSSMKQRLAMWKVAIDKISENPFYPHGYGRFLFGKTVRNEKNKYFIYPQTHNTFIGIAFELGIQGLIIFLWMIGTFFFVCWRYWHKSKEDNTTGYLSASLLTMMAGYWINNFFGSFDGDDSKLLFMMLLGIGMAVMHRLPKEKKLLIQKQ</sequence>
<dbReference type="Pfam" id="PF04932">
    <property type="entry name" value="Wzy_C"/>
    <property type="match status" value="1"/>
</dbReference>
<feature type="transmembrane region" description="Helical" evidence="5">
    <location>
        <begin position="96"/>
        <end position="114"/>
    </location>
</feature>
<feature type="transmembrane region" description="Helical" evidence="5">
    <location>
        <begin position="68"/>
        <end position="84"/>
    </location>
</feature>
<dbReference type="EMBL" id="BLAB01000001">
    <property type="protein sequence ID" value="GER93554.1"/>
    <property type="molecule type" value="Genomic_DNA"/>
</dbReference>
<dbReference type="PANTHER" id="PTHR37422">
    <property type="entry name" value="TEICHURONIC ACID BIOSYNTHESIS PROTEIN TUAE"/>
    <property type="match status" value="1"/>
</dbReference>
<evidence type="ECO:0000256" key="4">
    <source>
        <dbReference type="ARBA" id="ARBA00023136"/>
    </source>
</evidence>
<feature type="transmembrane region" description="Helical" evidence="5">
    <location>
        <begin position="169"/>
        <end position="186"/>
    </location>
</feature>
<evidence type="ECO:0000256" key="2">
    <source>
        <dbReference type="ARBA" id="ARBA00022692"/>
    </source>
</evidence>
<dbReference type="InterPro" id="IPR051533">
    <property type="entry name" value="WaaL-like"/>
</dbReference>
<feature type="transmembrane region" description="Helical" evidence="5">
    <location>
        <begin position="215"/>
        <end position="231"/>
    </location>
</feature>